<name>A0ABV2AYU2_9GAMM</name>
<evidence type="ECO:0000256" key="3">
    <source>
        <dbReference type="ARBA" id="ARBA00022475"/>
    </source>
</evidence>
<keyword evidence="3" id="KW-1003">Cell membrane</keyword>
<keyword evidence="2 9" id="KW-0813">Transport</keyword>
<dbReference type="Proteomes" id="UP001460888">
    <property type="component" value="Unassembled WGS sequence"/>
</dbReference>
<organism evidence="11 12">
    <name type="scientific">Salinisphaera dokdonensis CL-ES53</name>
    <dbReference type="NCBI Taxonomy" id="1304272"/>
    <lineage>
        <taxon>Bacteria</taxon>
        <taxon>Pseudomonadati</taxon>
        <taxon>Pseudomonadota</taxon>
        <taxon>Gammaproteobacteria</taxon>
        <taxon>Salinisphaerales</taxon>
        <taxon>Salinisphaeraceae</taxon>
        <taxon>Salinisphaera</taxon>
    </lineage>
</organism>
<keyword evidence="4 9" id="KW-0997">Cell inner membrane</keyword>
<dbReference type="InterPro" id="IPR055348">
    <property type="entry name" value="DctQ"/>
</dbReference>
<comment type="subcellular location">
    <subcellularLocation>
        <location evidence="1 9">Cell inner membrane</location>
        <topology evidence="1 9">Multi-pass membrane protein</topology>
    </subcellularLocation>
</comment>
<dbReference type="PANTHER" id="PTHR35011">
    <property type="entry name" value="2,3-DIKETO-L-GULONATE TRAP TRANSPORTER SMALL PERMEASE PROTEIN YIAM"/>
    <property type="match status" value="1"/>
</dbReference>
<comment type="function">
    <text evidence="9">Part of the tripartite ATP-independent periplasmic (TRAP) transport system.</text>
</comment>
<evidence type="ECO:0000313" key="12">
    <source>
        <dbReference type="Proteomes" id="UP001460888"/>
    </source>
</evidence>
<evidence type="ECO:0000256" key="6">
    <source>
        <dbReference type="ARBA" id="ARBA00022989"/>
    </source>
</evidence>
<evidence type="ECO:0000256" key="8">
    <source>
        <dbReference type="ARBA" id="ARBA00038436"/>
    </source>
</evidence>
<dbReference type="Pfam" id="PF04290">
    <property type="entry name" value="DctQ"/>
    <property type="match status" value="1"/>
</dbReference>
<dbReference type="PANTHER" id="PTHR35011:SF10">
    <property type="entry name" value="TRAP TRANSPORTER SMALL PERMEASE PROTEIN"/>
    <property type="match status" value="1"/>
</dbReference>
<accession>A0ABV2AYU2</accession>
<evidence type="ECO:0000256" key="9">
    <source>
        <dbReference type="RuleBase" id="RU369079"/>
    </source>
</evidence>
<evidence type="ECO:0000256" key="2">
    <source>
        <dbReference type="ARBA" id="ARBA00022448"/>
    </source>
</evidence>
<dbReference type="InterPro" id="IPR007387">
    <property type="entry name" value="TRAP_DctQ"/>
</dbReference>
<evidence type="ECO:0000313" key="11">
    <source>
        <dbReference type="EMBL" id="MES1928820.1"/>
    </source>
</evidence>
<comment type="caution">
    <text evidence="11">The sequence shown here is derived from an EMBL/GenBank/DDBJ whole genome shotgun (WGS) entry which is preliminary data.</text>
</comment>
<reference evidence="11 12" key="1">
    <citation type="submission" date="2013-03" db="EMBL/GenBank/DDBJ databases">
        <title>Salinisphaera dokdonensis CL-ES53 Genome Sequencing.</title>
        <authorList>
            <person name="Li C."/>
            <person name="Lai Q."/>
            <person name="Shao Z."/>
        </authorList>
    </citation>
    <scope>NUCLEOTIDE SEQUENCE [LARGE SCALE GENOMIC DNA]</scope>
    <source>
        <strain evidence="11 12">CL-ES53</strain>
    </source>
</reference>
<evidence type="ECO:0000259" key="10">
    <source>
        <dbReference type="Pfam" id="PF04290"/>
    </source>
</evidence>
<comment type="similarity">
    <text evidence="8 9">Belongs to the TRAP transporter small permease family.</text>
</comment>
<feature type="transmembrane region" description="Helical" evidence="9">
    <location>
        <begin position="131"/>
        <end position="160"/>
    </location>
</feature>
<dbReference type="EMBL" id="APND01000002">
    <property type="protein sequence ID" value="MES1928820.1"/>
    <property type="molecule type" value="Genomic_DNA"/>
</dbReference>
<keyword evidence="5 9" id="KW-0812">Transmembrane</keyword>
<evidence type="ECO:0000256" key="5">
    <source>
        <dbReference type="ARBA" id="ARBA00022692"/>
    </source>
</evidence>
<sequence length="186" mass="20121">MYTLGRWLSRLTDAMTILGGLAIALMMLHVTADVAGRFIFGTPIPGTITIVSHYYMIVAAFVPLAFAAQKNAHISVEVVTEMLPGPIKRHLEGWTLLLSAAVFALVAVRTWEVALSKYAIDASVVQGNASIAVWPSYFVLPAGLGLMTLVLVYQFIVYLFGLRSGLDSSRAAPGETPPSYPPEPRQ</sequence>
<feature type="transmembrane region" description="Helical" evidence="9">
    <location>
        <begin position="44"/>
        <end position="66"/>
    </location>
</feature>
<feature type="transmembrane region" description="Helical" evidence="9">
    <location>
        <begin position="91"/>
        <end position="111"/>
    </location>
</feature>
<comment type="subunit">
    <text evidence="9">The complex comprises the extracytoplasmic solute receptor protein and the two transmembrane proteins.</text>
</comment>
<proteinExistence type="inferred from homology"/>
<keyword evidence="7 9" id="KW-0472">Membrane</keyword>
<keyword evidence="6 9" id="KW-1133">Transmembrane helix</keyword>
<feature type="domain" description="Tripartite ATP-independent periplasmic transporters DctQ component" evidence="10">
    <location>
        <begin position="26"/>
        <end position="156"/>
    </location>
</feature>
<evidence type="ECO:0000256" key="4">
    <source>
        <dbReference type="ARBA" id="ARBA00022519"/>
    </source>
</evidence>
<feature type="transmembrane region" description="Helical" evidence="9">
    <location>
        <begin position="12"/>
        <end position="32"/>
    </location>
</feature>
<dbReference type="RefSeq" id="WP_353110181.1">
    <property type="nucleotide sequence ID" value="NZ_APND01000002.1"/>
</dbReference>
<protein>
    <recommendedName>
        <fullName evidence="9">TRAP transporter small permease protein</fullName>
    </recommendedName>
</protein>
<keyword evidence="12" id="KW-1185">Reference proteome</keyword>
<evidence type="ECO:0000256" key="1">
    <source>
        <dbReference type="ARBA" id="ARBA00004429"/>
    </source>
</evidence>
<evidence type="ECO:0000256" key="7">
    <source>
        <dbReference type="ARBA" id="ARBA00023136"/>
    </source>
</evidence>
<gene>
    <name evidence="11" type="ORF">SADO_06187</name>
</gene>